<dbReference type="OrthoDB" id="1534087at2759"/>
<dbReference type="AlphaFoldDB" id="A0A9P5P6F8"/>
<keyword evidence="5" id="KW-1185">Reference proteome</keyword>
<proteinExistence type="predicted"/>
<dbReference type="Pfam" id="PF00004">
    <property type="entry name" value="AAA"/>
    <property type="match status" value="1"/>
</dbReference>
<dbReference type="GO" id="GO:0016887">
    <property type="term" value="F:ATP hydrolysis activity"/>
    <property type="evidence" value="ECO:0007669"/>
    <property type="project" value="InterPro"/>
</dbReference>
<accession>A0A9P5P6F8</accession>
<evidence type="ECO:0000256" key="1">
    <source>
        <dbReference type="SAM" id="Coils"/>
    </source>
</evidence>
<evidence type="ECO:0000313" key="4">
    <source>
        <dbReference type="EMBL" id="KAF9059136.1"/>
    </source>
</evidence>
<dbReference type="InterPro" id="IPR011990">
    <property type="entry name" value="TPR-like_helical_dom_sf"/>
</dbReference>
<dbReference type="EMBL" id="JADNRY010000323">
    <property type="protein sequence ID" value="KAF9059136.1"/>
    <property type="molecule type" value="Genomic_DNA"/>
</dbReference>
<reference evidence="4" key="1">
    <citation type="submission" date="2020-11" db="EMBL/GenBank/DDBJ databases">
        <authorList>
            <consortium name="DOE Joint Genome Institute"/>
            <person name="Ahrendt S."/>
            <person name="Riley R."/>
            <person name="Andreopoulos W."/>
            <person name="Labutti K."/>
            <person name="Pangilinan J."/>
            <person name="Ruiz-Duenas F.J."/>
            <person name="Barrasa J.M."/>
            <person name="Sanchez-Garcia M."/>
            <person name="Camarero S."/>
            <person name="Miyauchi S."/>
            <person name="Serrano A."/>
            <person name="Linde D."/>
            <person name="Babiker R."/>
            <person name="Drula E."/>
            <person name="Ayuso-Fernandez I."/>
            <person name="Pacheco R."/>
            <person name="Padilla G."/>
            <person name="Ferreira P."/>
            <person name="Barriuso J."/>
            <person name="Kellner H."/>
            <person name="Castanera R."/>
            <person name="Alfaro M."/>
            <person name="Ramirez L."/>
            <person name="Pisabarro A.G."/>
            <person name="Kuo A."/>
            <person name="Tritt A."/>
            <person name="Lipzen A."/>
            <person name="He G."/>
            <person name="Yan M."/>
            <person name="Ng V."/>
            <person name="Cullen D."/>
            <person name="Martin F."/>
            <person name="Rosso M.-N."/>
            <person name="Henrissat B."/>
            <person name="Hibbett D."/>
            <person name="Martinez A.T."/>
            <person name="Grigoriev I.V."/>
        </authorList>
    </citation>
    <scope>NUCLEOTIDE SEQUENCE</scope>
    <source>
        <strain evidence="4">AH 40177</strain>
    </source>
</reference>
<feature type="domain" description="ATPase AAA-type core" evidence="3">
    <location>
        <begin position="243"/>
        <end position="329"/>
    </location>
</feature>
<dbReference type="Gene3D" id="1.25.40.10">
    <property type="entry name" value="Tetratricopeptide repeat domain"/>
    <property type="match status" value="1"/>
</dbReference>
<dbReference type="SUPFAM" id="SSF48452">
    <property type="entry name" value="TPR-like"/>
    <property type="match status" value="2"/>
</dbReference>
<keyword evidence="1" id="KW-0175">Coiled coil</keyword>
<name>A0A9P5P6F8_9AGAR</name>
<feature type="coiled-coil region" evidence="1">
    <location>
        <begin position="171"/>
        <end position="198"/>
    </location>
</feature>
<evidence type="ECO:0000256" key="2">
    <source>
        <dbReference type="SAM" id="MobiDB-lite"/>
    </source>
</evidence>
<dbReference type="InterPro" id="IPR027417">
    <property type="entry name" value="P-loop_NTPase"/>
</dbReference>
<dbReference type="SUPFAM" id="SSF52540">
    <property type="entry name" value="P-loop containing nucleoside triphosphate hydrolases"/>
    <property type="match status" value="1"/>
</dbReference>
<organism evidence="4 5">
    <name type="scientific">Rhodocollybia butyracea</name>
    <dbReference type="NCBI Taxonomy" id="206335"/>
    <lineage>
        <taxon>Eukaryota</taxon>
        <taxon>Fungi</taxon>
        <taxon>Dikarya</taxon>
        <taxon>Basidiomycota</taxon>
        <taxon>Agaricomycotina</taxon>
        <taxon>Agaricomycetes</taxon>
        <taxon>Agaricomycetidae</taxon>
        <taxon>Agaricales</taxon>
        <taxon>Marasmiineae</taxon>
        <taxon>Omphalotaceae</taxon>
        <taxon>Rhodocollybia</taxon>
    </lineage>
</organism>
<dbReference type="GO" id="GO:0005524">
    <property type="term" value="F:ATP binding"/>
    <property type="evidence" value="ECO:0007669"/>
    <property type="project" value="InterPro"/>
</dbReference>
<gene>
    <name evidence="4" type="ORF">BDP27DRAFT_1431795</name>
</gene>
<evidence type="ECO:0000259" key="3">
    <source>
        <dbReference type="Pfam" id="PF00004"/>
    </source>
</evidence>
<protein>
    <recommendedName>
        <fullName evidence="3">ATPase AAA-type core domain-containing protein</fullName>
    </recommendedName>
</protein>
<dbReference type="InterPro" id="IPR003959">
    <property type="entry name" value="ATPase_AAA_core"/>
</dbReference>
<evidence type="ECO:0000313" key="5">
    <source>
        <dbReference type="Proteomes" id="UP000772434"/>
    </source>
</evidence>
<dbReference type="Proteomes" id="UP000772434">
    <property type="component" value="Unassembled WGS sequence"/>
</dbReference>
<dbReference type="Gene3D" id="3.40.50.300">
    <property type="entry name" value="P-loop containing nucleotide triphosphate hydrolases"/>
    <property type="match status" value="1"/>
</dbReference>
<feature type="region of interest" description="Disordered" evidence="2">
    <location>
        <begin position="1"/>
        <end position="49"/>
    </location>
</feature>
<comment type="caution">
    <text evidence="4">The sequence shown here is derived from an EMBL/GenBank/DDBJ whole genome shotgun (WGS) entry which is preliminary data.</text>
</comment>
<sequence length="896" mass="99953">MTCFPCWPKSASATPASDNVILPGNTNKRQKDKVRTDNDDQGAPSKSKYARETGKELLDVLEAVAEHIPNSHATLQQAEVLKKCIKSLAIILVNELKGKKAEEIEGKLRTDIEQLESDLKYICSKLDEIAAQNTILVVLYWKLNEDKVQGSRQISDADALDRLSEQIITFYKQQQVTLDEIQRNMESVQAILAEKRYQGNSSNGSSPRRGVIPVTPDIFFGRDAIVNGFVHTLVSQKSNMARICLLGPGGMGKSSIAHAVLNHQSATSVSLLKDTLYDSLGVSLNTGDPLRDILHNLKSSDSPIILLLDNFETPWNLHSQAEVQDVLLQLTKLQHVALFVTMQSFEPPGDGIHWESIHLQAVDKEASVCIYAEIHPAGSRGPGLSSLLEEVGHMPLAVTLMAKLGRKMGYVPGKLLGLYNEAGTAFLHLGGDAQRSMDICIGLSIHSPPMIDSPSAAKLLDILALLPVGTTLEALSRWWVDDMPETTITLGLGTLLDTSLVEKRAETFVVLPVIRRYVLDPKRLSQNIRESTVQMACAFLKEHNASLGESNYLAHKNARSLEEGNLQGILLETTAPDPDTIEALLILSEHQCRTRPRLEVVQHASELSKTLQDQMLHAEALYWNGQNFLGLDQYEEALKQFHLARGVFLHVSEQKRAADTLYWIGKISNFTLGSQDYQTLEDAMAEFQSLADPGGIALCKIRLASQWDAQSISTLTTTWKFCISNNLPLQQAECSWWLTQTCINLERFDEAKQWGLIALDEANQINFEESVSLGQICISQRDYDKAVEYLMEGLESSKAYGSPLNIARTLFHLGRPWMKKGQKEDARGAFTETLKYCEILQGSWEGPRYQRACRFYLDKLENPSRKPNFQERQDLEHLGAVEEDYETADIAELDRD</sequence>